<sequence length="151" mass="17457">MAGDDGVRVKDGTSLEVPFWLQSDSDFRKMAEVIQAQLRDIGMKANLIVQDSAAIKSELRKCEHQLMLRRYGWNNTDVLDWFFTGERMGFTNISMFADETAEALRIKAMIWSRTGDERIESFCAYHEYIMSLWTMSPIYGLLRISCSPRII</sequence>
<dbReference type="STRING" id="657014.SAMN04488092_10348"/>
<reference evidence="1 2" key="1">
    <citation type="submission" date="2016-10" db="EMBL/GenBank/DDBJ databases">
        <authorList>
            <person name="de Groot N.N."/>
        </authorList>
    </citation>
    <scope>NUCLEOTIDE SEQUENCE [LARGE SCALE GENOMIC DNA]</scope>
    <source>
        <strain evidence="1 2">DSM 22007</strain>
    </source>
</reference>
<evidence type="ECO:0000313" key="2">
    <source>
        <dbReference type="Proteomes" id="UP000198634"/>
    </source>
</evidence>
<dbReference type="EMBL" id="FOEP01000003">
    <property type="protein sequence ID" value="SEP93851.1"/>
    <property type="molecule type" value="Genomic_DNA"/>
</dbReference>
<dbReference type="AlphaFoldDB" id="A0A1H9BYP6"/>
<accession>A0A1H9BYP6</accession>
<dbReference type="RefSeq" id="WP_090268778.1">
    <property type="nucleotide sequence ID" value="NZ_FOEP01000003.1"/>
</dbReference>
<dbReference type="SUPFAM" id="SSF53850">
    <property type="entry name" value="Periplasmic binding protein-like II"/>
    <property type="match status" value="1"/>
</dbReference>
<dbReference type="Gene3D" id="3.10.105.10">
    <property type="entry name" value="Dipeptide-binding Protein, Domain 3"/>
    <property type="match status" value="1"/>
</dbReference>
<dbReference type="OrthoDB" id="9803988at2"/>
<dbReference type="Proteomes" id="UP000198634">
    <property type="component" value="Unassembled WGS sequence"/>
</dbReference>
<evidence type="ECO:0000313" key="1">
    <source>
        <dbReference type="EMBL" id="SEP93851.1"/>
    </source>
</evidence>
<gene>
    <name evidence="1" type="ORF">SAMN04488092_10348</name>
</gene>
<name>A0A1H9BYP6_9RHOB</name>
<protein>
    <submittedName>
        <fullName evidence="1">Extracellular solute-binding protein, family 5 Middle</fullName>
    </submittedName>
</protein>
<keyword evidence="2" id="KW-1185">Reference proteome</keyword>
<organism evidence="1 2">
    <name type="scientific">Thalassovita taeanensis</name>
    <dbReference type="NCBI Taxonomy" id="657014"/>
    <lineage>
        <taxon>Bacteria</taxon>
        <taxon>Pseudomonadati</taxon>
        <taxon>Pseudomonadota</taxon>
        <taxon>Alphaproteobacteria</taxon>
        <taxon>Rhodobacterales</taxon>
        <taxon>Roseobacteraceae</taxon>
        <taxon>Thalassovita</taxon>
    </lineage>
</organism>
<proteinExistence type="predicted"/>